<accession>A0A212JVB6</accession>
<sequence length="193" mass="22364">MRQGFGSVYISIIMKKQIIFLITFIISFSSFSQKVSRLSNDFKILEGTWVATSGNKSYEITFVKGTIYEKDMKITLESIFGSIKYLENNKVIKSTDINSLESIQLQVFHKDEGLKFEVRYNETDDNKVIHGKTYFDISTDGKTAHWYMLRKISGLNSTKDNFDIPKELIFIRKPLTKSQIGEQAMPHFEFPEK</sequence>
<feature type="domain" description="DUF6705" evidence="1">
    <location>
        <begin position="14"/>
        <end position="104"/>
    </location>
</feature>
<dbReference type="EMBL" id="FLUL01000001">
    <property type="protein sequence ID" value="SBW03404.1"/>
    <property type="molecule type" value="Genomic_DNA"/>
</dbReference>
<name>A0A212JVB6_9BACT</name>
<dbReference type="AlphaFoldDB" id="A0A212JVB6"/>
<evidence type="ECO:0000313" key="2">
    <source>
        <dbReference type="EMBL" id="SBW03404.1"/>
    </source>
</evidence>
<reference evidence="2" key="1">
    <citation type="submission" date="2016-04" db="EMBL/GenBank/DDBJ databases">
        <authorList>
            <person name="Evans L.H."/>
            <person name="Alamgir A."/>
            <person name="Owens N."/>
            <person name="Weber N.D."/>
            <person name="Virtaneva K."/>
            <person name="Barbian K."/>
            <person name="Babar A."/>
            <person name="Rosenke K."/>
        </authorList>
    </citation>
    <scope>NUCLEOTIDE SEQUENCE</scope>
    <source>
        <strain evidence="2">86-2</strain>
    </source>
</reference>
<dbReference type="InterPro" id="IPR046551">
    <property type="entry name" value="DUF6705"/>
</dbReference>
<evidence type="ECO:0000259" key="1">
    <source>
        <dbReference type="Pfam" id="PF20448"/>
    </source>
</evidence>
<organism evidence="2">
    <name type="scientific">uncultured Dysgonomonas sp</name>
    <dbReference type="NCBI Taxonomy" id="206096"/>
    <lineage>
        <taxon>Bacteria</taxon>
        <taxon>Pseudomonadati</taxon>
        <taxon>Bacteroidota</taxon>
        <taxon>Bacteroidia</taxon>
        <taxon>Bacteroidales</taxon>
        <taxon>Dysgonomonadaceae</taxon>
        <taxon>Dysgonomonas</taxon>
        <taxon>environmental samples</taxon>
    </lineage>
</organism>
<dbReference type="Pfam" id="PF20448">
    <property type="entry name" value="DUF6705"/>
    <property type="match status" value="1"/>
</dbReference>
<proteinExistence type="predicted"/>
<gene>
    <name evidence="2" type="ORF">KL86DYS2_12430</name>
</gene>
<protein>
    <recommendedName>
        <fullName evidence="1">DUF6705 domain-containing protein</fullName>
    </recommendedName>
</protein>